<keyword evidence="8" id="KW-0805">Transcription regulation</keyword>
<dbReference type="FunFam" id="3.30.160.60:FF:000759">
    <property type="entry name" value="zinc finger protein 16"/>
    <property type="match status" value="1"/>
</dbReference>
<dbReference type="PROSITE" id="PS00028">
    <property type="entry name" value="ZINC_FINGER_C2H2_1"/>
    <property type="match status" value="11"/>
</dbReference>
<dbReference type="SUPFAM" id="SSF57667">
    <property type="entry name" value="beta-beta-alpha zinc fingers"/>
    <property type="match status" value="6"/>
</dbReference>
<dbReference type="AlphaFoldDB" id="A0AAD1TBX2"/>
<evidence type="ECO:0000256" key="10">
    <source>
        <dbReference type="ARBA" id="ARBA00023163"/>
    </source>
</evidence>
<evidence type="ECO:0000256" key="2">
    <source>
        <dbReference type="ARBA" id="ARBA00004123"/>
    </source>
</evidence>
<feature type="domain" description="C2H2-type" evidence="13">
    <location>
        <begin position="735"/>
        <end position="762"/>
    </location>
</feature>
<dbReference type="FunFam" id="3.30.160.60:FF:002239">
    <property type="entry name" value="Zinc finger protein 226"/>
    <property type="match status" value="1"/>
</dbReference>
<evidence type="ECO:0000256" key="4">
    <source>
        <dbReference type="ARBA" id="ARBA00022723"/>
    </source>
</evidence>
<feature type="domain" description="KRAB" evidence="14">
    <location>
        <begin position="562"/>
        <end position="637"/>
    </location>
</feature>
<dbReference type="FunFam" id="3.30.160.60:FF:000755">
    <property type="entry name" value="zinc finger protein 174"/>
    <property type="match status" value="1"/>
</dbReference>
<dbReference type="Pfam" id="PF01352">
    <property type="entry name" value="KRAB"/>
    <property type="match status" value="1"/>
</dbReference>
<keyword evidence="6 12" id="KW-0863">Zinc-finger</keyword>
<dbReference type="PANTHER" id="PTHR23235:SF178">
    <property type="entry name" value="C2H2-TYPE DOMAIN-CONTAINING PROTEIN-RELATED"/>
    <property type="match status" value="1"/>
</dbReference>
<dbReference type="Gene3D" id="6.10.140.140">
    <property type="match status" value="1"/>
</dbReference>
<feature type="domain" description="C2H2-type" evidence="13">
    <location>
        <begin position="366"/>
        <end position="393"/>
    </location>
</feature>
<dbReference type="InterPro" id="IPR036236">
    <property type="entry name" value="Znf_C2H2_sf"/>
</dbReference>
<comment type="similarity">
    <text evidence="3">Belongs to the krueppel C2H2-type zinc-finger protein family.</text>
</comment>
<protein>
    <submittedName>
        <fullName evidence="15">Zinc finger 91-like</fullName>
    </submittedName>
</protein>
<feature type="domain" description="C2H2-type" evidence="13">
    <location>
        <begin position="310"/>
        <end position="337"/>
    </location>
</feature>
<evidence type="ECO:0000313" key="16">
    <source>
        <dbReference type="Proteomes" id="UP001295444"/>
    </source>
</evidence>
<keyword evidence="16" id="KW-1185">Reference proteome</keyword>
<dbReference type="Proteomes" id="UP001295444">
    <property type="component" value="Chromosome 11"/>
</dbReference>
<dbReference type="FunFam" id="3.30.160.60:FF:000446">
    <property type="entry name" value="Zinc finger protein"/>
    <property type="match status" value="1"/>
</dbReference>
<dbReference type="GO" id="GO:0005634">
    <property type="term" value="C:nucleus"/>
    <property type="evidence" value="ECO:0007669"/>
    <property type="project" value="UniProtKB-SubCell"/>
</dbReference>
<feature type="domain" description="C2H2-type" evidence="13">
    <location>
        <begin position="282"/>
        <end position="309"/>
    </location>
</feature>
<dbReference type="FunFam" id="3.30.160.60:FF:000812">
    <property type="entry name" value="zinc finger protein 23 isoform X2"/>
    <property type="match status" value="1"/>
</dbReference>
<evidence type="ECO:0000256" key="6">
    <source>
        <dbReference type="ARBA" id="ARBA00022771"/>
    </source>
</evidence>
<dbReference type="SMART" id="SM00355">
    <property type="entry name" value="ZnF_C2H2"/>
    <property type="match status" value="12"/>
</dbReference>
<keyword evidence="5" id="KW-0677">Repeat</keyword>
<dbReference type="InterPro" id="IPR001909">
    <property type="entry name" value="KRAB"/>
</dbReference>
<dbReference type="GO" id="GO:0008270">
    <property type="term" value="F:zinc ion binding"/>
    <property type="evidence" value="ECO:0007669"/>
    <property type="project" value="UniProtKB-KW"/>
</dbReference>
<dbReference type="CDD" id="cd07765">
    <property type="entry name" value="KRAB_A-box"/>
    <property type="match status" value="1"/>
</dbReference>
<feature type="domain" description="C2H2-type" evidence="13">
    <location>
        <begin position="198"/>
        <end position="225"/>
    </location>
</feature>
<feature type="domain" description="C2H2-type" evidence="13">
    <location>
        <begin position="763"/>
        <end position="790"/>
    </location>
</feature>
<dbReference type="PROSITE" id="PS50157">
    <property type="entry name" value="ZINC_FINGER_C2H2_2"/>
    <property type="match status" value="12"/>
</dbReference>
<dbReference type="FunFam" id="3.30.160.60:FF:000295">
    <property type="entry name" value="zinc finger protein 19"/>
    <property type="match status" value="1"/>
</dbReference>
<organism evidence="15 16">
    <name type="scientific">Pelobates cultripes</name>
    <name type="common">Western spadefoot toad</name>
    <dbReference type="NCBI Taxonomy" id="61616"/>
    <lineage>
        <taxon>Eukaryota</taxon>
        <taxon>Metazoa</taxon>
        <taxon>Chordata</taxon>
        <taxon>Craniata</taxon>
        <taxon>Vertebrata</taxon>
        <taxon>Euteleostomi</taxon>
        <taxon>Amphibia</taxon>
        <taxon>Batrachia</taxon>
        <taxon>Anura</taxon>
        <taxon>Pelobatoidea</taxon>
        <taxon>Pelobatidae</taxon>
        <taxon>Pelobates</taxon>
    </lineage>
</organism>
<dbReference type="FunFam" id="3.30.160.60:FF:000557">
    <property type="entry name" value="zinc finger and SCAN domain-containing protein 29"/>
    <property type="match status" value="2"/>
</dbReference>
<dbReference type="PROSITE" id="PS50805">
    <property type="entry name" value="KRAB"/>
    <property type="match status" value="1"/>
</dbReference>
<sequence length="795" mass="90438">MPGNLASDWLWEHTLLRYNDRTTDIMTQRRHGRYQCQTGANSIIKQVPVPVRFLLGVRMCLDGPLSTLGKRSFNHHLEGKQCLTIDVNKDHYSCRAPSALESITQCFPAGNNPWLQTARDQASLVNACRSLLLETTDGFPTPFSSPECEKCFTMNSDLVKHRRVHKVKNLACNECGKHFSYRSHLLKHQRIHTGEKPFSCEECGKSFTSKINLITHQRTHTGEKPFACTFCGKCFTIKTNLFRHQTIHTGEKPFACSECGKCFTSSSRFLAHQTIHTGEKPFSCTECGKRFSDNSYLVRHQRIHTGEKPFVCSDCGKCFITSSNLISHQRTHTGEKPFSCNVCKKSFNTSSHLTKHKRIHTRQTPYSCSECGNCFTRSSHLVSHLSIHSGEKPFACPECGKSFFTSCVLALHPIKHKYPFPSARWKKERSDMFDLWIAAPPFMHVQRAPDGFFSPKFMQWDRVKNLNYTPSIVCFSAFICLTPTSKCTVTRCSSGEDYFIVKKPGERVSPNNIPIVSEGICRTQSPSMVSPPHSLIHEGNNDKKILELTNQIIHLLTGEVPIRCEDIAVYFSMEEWEYLEGHENLYKDVRMENHQTLNSLAQWRRLIELHWEEMSQVIAEESQSANKNVQTCESTPASIGKHCKCFPMRSAECARSSCRAAGKSGPLSAECVHTMKSISDVRCRVPSVMTQIRFITYLCFMIYEYPGGNNLKNRQNIHLLFFHVKKRIHTGEKPFSCHICGKCFNRKSSLVAHERIHTGAKPYVCSDCGKGFGRNSNLVVHQRIHNTVKPFMCSD</sequence>
<accession>A0AAD1TBX2</accession>
<dbReference type="GO" id="GO:0000978">
    <property type="term" value="F:RNA polymerase II cis-regulatory region sequence-specific DNA binding"/>
    <property type="evidence" value="ECO:0007669"/>
    <property type="project" value="TreeGrafter"/>
</dbReference>
<feature type="domain" description="C2H2-type" evidence="13">
    <location>
        <begin position="254"/>
        <end position="281"/>
    </location>
</feature>
<dbReference type="InterPro" id="IPR013087">
    <property type="entry name" value="Znf_C2H2_type"/>
</dbReference>
<feature type="domain" description="C2H2-type" evidence="13">
    <location>
        <begin position="338"/>
        <end position="365"/>
    </location>
</feature>
<dbReference type="FunFam" id="3.30.160.60:FF:000478">
    <property type="entry name" value="Zinc finger protein 133"/>
    <property type="match status" value="1"/>
</dbReference>
<evidence type="ECO:0000256" key="1">
    <source>
        <dbReference type="ARBA" id="ARBA00003767"/>
    </source>
</evidence>
<evidence type="ECO:0000256" key="12">
    <source>
        <dbReference type="PROSITE-ProRule" id="PRU00042"/>
    </source>
</evidence>
<evidence type="ECO:0000256" key="7">
    <source>
        <dbReference type="ARBA" id="ARBA00022833"/>
    </source>
</evidence>
<gene>
    <name evidence="15" type="ORF">PECUL_23A007181</name>
</gene>
<dbReference type="EMBL" id="OW240922">
    <property type="protein sequence ID" value="CAH2321104.1"/>
    <property type="molecule type" value="Genomic_DNA"/>
</dbReference>
<evidence type="ECO:0000256" key="9">
    <source>
        <dbReference type="ARBA" id="ARBA00023125"/>
    </source>
</evidence>
<reference evidence="15" key="1">
    <citation type="submission" date="2022-03" db="EMBL/GenBank/DDBJ databases">
        <authorList>
            <person name="Alioto T."/>
            <person name="Alioto T."/>
            <person name="Gomez Garrido J."/>
        </authorList>
    </citation>
    <scope>NUCLEOTIDE SEQUENCE</scope>
</reference>
<dbReference type="SUPFAM" id="SSF109640">
    <property type="entry name" value="KRAB domain (Kruppel-associated box)"/>
    <property type="match status" value="1"/>
</dbReference>
<dbReference type="GO" id="GO:0045892">
    <property type="term" value="P:negative regulation of DNA-templated transcription"/>
    <property type="evidence" value="ECO:0007669"/>
    <property type="project" value="UniProtKB-ARBA"/>
</dbReference>
<keyword evidence="4" id="KW-0479">Metal-binding</keyword>
<evidence type="ECO:0000259" key="13">
    <source>
        <dbReference type="PROSITE" id="PS50157"/>
    </source>
</evidence>
<feature type="domain" description="C2H2-type" evidence="13">
    <location>
        <begin position="226"/>
        <end position="253"/>
    </location>
</feature>
<evidence type="ECO:0000256" key="11">
    <source>
        <dbReference type="ARBA" id="ARBA00023242"/>
    </source>
</evidence>
<dbReference type="FunFam" id="3.30.160.60:FF:000555">
    <property type="entry name" value="Zinc finger protein 1 homolog"/>
    <property type="match status" value="1"/>
</dbReference>
<comment type="function">
    <text evidence="1">May be involved in transcriptional regulation.</text>
</comment>
<dbReference type="PANTHER" id="PTHR23235">
    <property type="entry name" value="KRUEPPEL-LIKE TRANSCRIPTION FACTOR"/>
    <property type="match status" value="1"/>
</dbReference>
<comment type="subcellular location">
    <subcellularLocation>
        <location evidence="2">Nucleus</location>
    </subcellularLocation>
</comment>
<evidence type="ECO:0000313" key="15">
    <source>
        <dbReference type="EMBL" id="CAH2321104.1"/>
    </source>
</evidence>
<proteinExistence type="inferred from homology"/>
<dbReference type="Gene3D" id="3.30.160.60">
    <property type="entry name" value="Classic Zinc Finger"/>
    <property type="match status" value="12"/>
</dbReference>
<keyword evidence="7" id="KW-0862">Zinc</keyword>
<evidence type="ECO:0000256" key="5">
    <source>
        <dbReference type="ARBA" id="ARBA00022737"/>
    </source>
</evidence>
<dbReference type="SMART" id="SM00349">
    <property type="entry name" value="KRAB"/>
    <property type="match status" value="1"/>
</dbReference>
<keyword evidence="10" id="KW-0804">Transcription</keyword>
<evidence type="ECO:0000256" key="8">
    <source>
        <dbReference type="ARBA" id="ARBA00023015"/>
    </source>
</evidence>
<dbReference type="InterPro" id="IPR036051">
    <property type="entry name" value="KRAB_dom_sf"/>
</dbReference>
<feature type="domain" description="C2H2-type" evidence="13">
    <location>
        <begin position="143"/>
        <end position="170"/>
    </location>
</feature>
<keyword evidence="11" id="KW-0539">Nucleus</keyword>
<evidence type="ECO:0000256" key="3">
    <source>
        <dbReference type="ARBA" id="ARBA00006991"/>
    </source>
</evidence>
<evidence type="ECO:0000259" key="14">
    <source>
        <dbReference type="PROSITE" id="PS50805"/>
    </source>
</evidence>
<dbReference type="GO" id="GO:0000981">
    <property type="term" value="F:DNA-binding transcription factor activity, RNA polymerase II-specific"/>
    <property type="evidence" value="ECO:0007669"/>
    <property type="project" value="TreeGrafter"/>
</dbReference>
<feature type="domain" description="C2H2-type" evidence="13">
    <location>
        <begin position="394"/>
        <end position="421"/>
    </location>
</feature>
<dbReference type="Pfam" id="PF00096">
    <property type="entry name" value="zf-C2H2"/>
    <property type="match status" value="11"/>
</dbReference>
<feature type="domain" description="C2H2-type" evidence="13">
    <location>
        <begin position="170"/>
        <end position="197"/>
    </location>
</feature>
<keyword evidence="9" id="KW-0238">DNA-binding</keyword>
<dbReference type="FunFam" id="3.30.160.60:FF:000358">
    <property type="entry name" value="zinc finger protein 24"/>
    <property type="match status" value="1"/>
</dbReference>
<name>A0AAD1TBX2_PELCU</name>